<accession>A0A3M7S1T2</accession>
<keyword evidence="2" id="KW-1185">Reference proteome</keyword>
<protein>
    <submittedName>
        <fullName evidence="1">Uncharacterized protein</fullName>
    </submittedName>
</protein>
<sequence length="143" mass="16315">MKQDFMSTIDLSQLVIELKYESIHLLFRLTVSSDSLKALTAIPRSGCCCWKSFRLFNSNCVLKFFRTFLTKLAKVNEISPNLSNKSSHFSSIKSKASLRPIALLATSIIIDVMSCLRTTLSSYDKDKMLKNFNKLISFNKLKF</sequence>
<dbReference type="AlphaFoldDB" id="A0A3M7S1T2"/>
<gene>
    <name evidence="1" type="ORF">BpHYR1_026356</name>
</gene>
<dbReference type="EMBL" id="REGN01002204">
    <property type="protein sequence ID" value="RNA29537.1"/>
    <property type="molecule type" value="Genomic_DNA"/>
</dbReference>
<comment type="caution">
    <text evidence="1">The sequence shown here is derived from an EMBL/GenBank/DDBJ whole genome shotgun (WGS) entry which is preliminary data.</text>
</comment>
<proteinExistence type="predicted"/>
<name>A0A3M7S1T2_BRAPC</name>
<dbReference type="Proteomes" id="UP000276133">
    <property type="component" value="Unassembled WGS sequence"/>
</dbReference>
<evidence type="ECO:0000313" key="1">
    <source>
        <dbReference type="EMBL" id="RNA29537.1"/>
    </source>
</evidence>
<reference evidence="1 2" key="1">
    <citation type="journal article" date="2018" name="Sci. Rep.">
        <title>Genomic signatures of local adaptation to the degree of environmental predictability in rotifers.</title>
        <authorList>
            <person name="Franch-Gras L."/>
            <person name="Hahn C."/>
            <person name="Garcia-Roger E.M."/>
            <person name="Carmona M.J."/>
            <person name="Serra M."/>
            <person name="Gomez A."/>
        </authorList>
    </citation>
    <scope>NUCLEOTIDE SEQUENCE [LARGE SCALE GENOMIC DNA]</scope>
    <source>
        <strain evidence="1">HYR1</strain>
    </source>
</reference>
<organism evidence="1 2">
    <name type="scientific">Brachionus plicatilis</name>
    <name type="common">Marine rotifer</name>
    <name type="synonym">Brachionus muelleri</name>
    <dbReference type="NCBI Taxonomy" id="10195"/>
    <lineage>
        <taxon>Eukaryota</taxon>
        <taxon>Metazoa</taxon>
        <taxon>Spiralia</taxon>
        <taxon>Gnathifera</taxon>
        <taxon>Rotifera</taxon>
        <taxon>Eurotatoria</taxon>
        <taxon>Monogononta</taxon>
        <taxon>Pseudotrocha</taxon>
        <taxon>Ploima</taxon>
        <taxon>Brachionidae</taxon>
        <taxon>Brachionus</taxon>
    </lineage>
</organism>
<evidence type="ECO:0000313" key="2">
    <source>
        <dbReference type="Proteomes" id="UP000276133"/>
    </source>
</evidence>